<comment type="similarity">
    <text evidence="1 6">Belongs to the peptidase S8 family.</text>
</comment>
<evidence type="ECO:0000313" key="10">
    <source>
        <dbReference type="EMBL" id="KAK9415290.1"/>
    </source>
</evidence>
<dbReference type="EMBL" id="JARVKF010000418">
    <property type="protein sequence ID" value="KAK9415290.1"/>
    <property type="molecule type" value="Genomic_DNA"/>
</dbReference>
<dbReference type="InterPro" id="IPR037045">
    <property type="entry name" value="S8pro/Inhibitor_I9_sf"/>
</dbReference>
<name>A0ABR2ULI5_9PEZI</name>
<dbReference type="PRINTS" id="PR00723">
    <property type="entry name" value="SUBTILISIN"/>
</dbReference>
<evidence type="ECO:0000256" key="4">
    <source>
        <dbReference type="ARBA" id="ARBA00022801"/>
    </source>
</evidence>
<sequence length="434" mass="46251">MRLLFPVLAIIMPLALARAPLHTRGDAEVVPNSYIVALKAEMSPSKAKSYYKSLETISSKKLAGAGYRGVTNTFDSIEYNAFHLECDENTLEAIRDHPAVESVYQDGYVYGQITIPAPGIQPRDEQVTSGTWGLGRISHRDAGVLNYVNEKALRTYLYCLDTGVKITHTEFGGRAIWGANFIDNSPCATAAGNVVGVDNTTTPIAVKCLDKNSSGSWSGVMAAIDWGKCVCSFSAPHYIWSRFFGRPMPQPECNEADHLNRTAVGDAKARNVITRSVINMSIGGPTFQPLDDMVANATASGMTIVVAASNYGADASTYSPARAPGAITVAAIDRSDTRPSWSNYGKSVALFAPGVDVNSAWLTGDSAYATLSGTSMAAPHVAGLATYLMSREGLVGPAAVKQRMLKLATSGLVQNANGSPNLIAFNGAEDSWKY</sequence>
<dbReference type="InterPro" id="IPR034193">
    <property type="entry name" value="PCSK9_ProteinaseK-like"/>
</dbReference>
<keyword evidence="4" id="KW-0378">Hydrolase</keyword>
<comment type="caution">
    <text evidence="6">Lacks conserved residue(s) required for the propagation of feature annotation.</text>
</comment>
<dbReference type="Proteomes" id="UP001408356">
    <property type="component" value="Unassembled WGS sequence"/>
</dbReference>
<evidence type="ECO:0000256" key="7">
    <source>
        <dbReference type="SAM" id="SignalP"/>
    </source>
</evidence>
<dbReference type="PROSITE" id="PS00138">
    <property type="entry name" value="SUBTILASE_SER"/>
    <property type="match status" value="1"/>
</dbReference>
<dbReference type="SUPFAM" id="SSF54897">
    <property type="entry name" value="Protease propeptides/inhibitors"/>
    <property type="match status" value="1"/>
</dbReference>
<evidence type="ECO:0000256" key="1">
    <source>
        <dbReference type="ARBA" id="ARBA00011073"/>
    </source>
</evidence>
<dbReference type="CDD" id="cd04077">
    <property type="entry name" value="Peptidases_S8_PCSK9_ProteinaseK_like"/>
    <property type="match status" value="1"/>
</dbReference>
<comment type="caution">
    <text evidence="10">The sequence shown here is derived from an EMBL/GenBank/DDBJ whole genome shotgun (WGS) entry which is preliminary data.</text>
</comment>
<feature type="signal peptide" evidence="7">
    <location>
        <begin position="1"/>
        <end position="17"/>
    </location>
</feature>
<evidence type="ECO:0000256" key="2">
    <source>
        <dbReference type="ARBA" id="ARBA00022670"/>
    </source>
</evidence>
<protein>
    <submittedName>
        <fullName evidence="10">Peptidase S8/S53 domain-containing protein</fullName>
    </submittedName>
</protein>
<dbReference type="SUPFAM" id="SSF52743">
    <property type="entry name" value="Subtilisin-like"/>
    <property type="match status" value="1"/>
</dbReference>
<dbReference type="PANTHER" id="PTHR43806:SF58">
    <property type="entry name" value="ALKALINE PROTEASE 1-RELATED"/>
    <property type="match status" value="1"/>
</dbReference>
<feature type="chain" id="PRO_5045280294" evidence="7">
    <location>
        <begin position="18"/>
        <end position="434"/>
    </location>
</feature>
<keyword evidence="11" id="KW-1185">Reference proteome</keyword>
<dbReference type="InterPro" id="IPR050131">
    <property type="entry name" value="Peptidase_S8_subtilisin-like"/>
</dbReference>
<dbReference type="PANTHER" id="PTHR43806">
    <property type="entry name" value="PEPTIDASE S8"/>
    <property type="match status" value="1"/>
</dbReference>
<dbReference type="InterPro" id="IPR036852">
    <property type="entry name" value="Peptidase_S8/S53_dom_sf"/>
</dbReference>
<evidence type="ECO:0000256" key="6">
    <source>
        <dbReference type="PROSITE-ProRule" id="PRU01240"/>
    </source>
</evidence>
<evidence type="ECO:0000313" key="11">
    <source>
        <dbReference type="Proteomes" id="UP001408356"/>
    </source>
</evidence>
<accession>A0ABR2ULI5</accession>
<organism evidence="10 11">
    <name type="scientific">Seiridium unicorne</name>
    <dbReference type="NCBI Taxonomy" id="138068"/>
    <lineage>
        <taxon>Eukaryota</taxon>
        <taxon>Fungi</taxon>
        <taxon>Dikarya</taxon>
        <taxon>Ascomycota</taxon>
        <taxon>Pezizomycotina</taxon>
        <taxon>Sordariomycetes</taxon>
        <taxon>Xylariomycetidae</taxon>
        <taxon>Amphisphaeriales</taxon>
        <taxon>Sporocadaceae</taxon>
        <taxon>Seiridium</taxon>
    </lineage>
</organism>
<dbReference type="InterPro" id="IPR023828">
    <property type="entry name" value="Peptidase_S8_Ser-AS"/>
</dbReference>
<gene>
    <name evidence="10" type="ORF">SUNI508_02138</name>
</gene>
<evidence type="ECO:0000259" key="8">
    <source>
        <dbReference type="Pfam" id="PF00082"/>
    </source>
</evidence>
<keyword evidence="2" id="KW-0645">Protease</keyword>
<dbReference type="InterPro" id="IPR015500">
    <property type="entry name" value="Peptidase_S8_subtilisin-rel"/>
</dbReference>
<dbReference type="Pfam" id="PF05922">
    <property type="entry name" value="Inhibitor_I9"/>
    <property type="match status" value="1"/>
</dbReference>
<dbReference type="Pfam" id="PF00082">
    <property type="entry name" value="Peptidase_S8"/>
    <property type="match status" value="1"/>
</dbReference>
<evidence type="ECO:0000256" key="3">
    <source>
        <dbReference type="ARBA" id="ARBA00022729"/>
    </source>
</evidence>
<evidence type="ECO:0000259" key="9">
    <source>
        <dbReference type="Pfam" id="PF05922"/>
    </source>
</evidence>
<dbReference type="Gene3D" id="3.30.70.80">
    <property type="entry name" value="Peptidase S8 propeptide/proteinase inhibitor I9"/>
    <property type="match status" value="1"/>
</dbReference>
<evidence type="ECO:0000256" key="5">
    <source>
        <dbReference type="ARBA" id="ARBA00022825"/>
    </source>
</evidence>
<keyword evidence="3 7" id="KW-0732">Signal</keyword>
<feature type="domain" description="Inhibitor I9" evidence="9">
    <location>
        <begin position="33"/>
        <end position="109"/>
    </location>
</feature>
<keyword evidence="5" id="KW-0720">Serine protease</keyword>
<reference evidence="10 11" key="1">
    <citation type="journal article" date="2024" name="J. Plant Pathol.">
        <title>Sequence and assembly of the genome of Seiridium unicorne, isolate CBS 538.82, causal agent of cypress canker disease.</title>
        <authorList>
            <person name="Scali E."/>
            <person name="Rocca G.D."/>
            <person name="Danti R."/>
            <person name="Garbelotto M."/>
            <person name="Barberini S."/>
            <person name="Baroncelli R."/>
            <person name="Emiliani G."/>
        </authorList>
    </citation>
    <scope>NUCLEOTIDE SEQUENCE [LARGE SCALE GENOMIC DNA]</scope>
    <source>
        <strain evidence="10 11">BM-138-508</strain>
    </source>
</reference>
<dbReference type="InterPro" id="IPR000209">
    <property type="entry name" value="Peptidase_S8/S53_dom"/>
</dbReference>
<dbReference type="Gene3D" id="3.40.50.200">
    <property type="entry name" value="Peptidase S8/S53 domain"/>
    <property type="match status" value="2"/>
</dbReference>
<dbReference type="PROSITE" id="PS51892">
    <property type="entry name" value="SUBTILASE"/>
    <property type="match status" value="1"/>
</dbReference>
<feature type="domain" description="Peptidase S8/S53" evidence="8">
    <location>
        <begin position="274"/>
        <end position="411"/>
    </location>
</feature>
<proteinExistence type="inferred from homology"/>
<dbReference type="InterPro" id="IPR010259">
    <property type="entry name" value="S8pro/Inhibitor_I9"/>
</dbReference>